<protein>
    <recommendedName>
        <fullName evidence="3">Glycosyltransferase family 1 protein</fullName>
    </recommendedName>
</protein>
<gene>
    <name evidence="1" type="ORF">GJV26_14840</name>
</gene>
<reference evidence="1 2" key="1">
    <citation type="submission" date="2019-11" db="EMBL/GenBank/DDBJ databases">
        <title>Draft Genome Sequences of Six Type Strains of the Genus Massilia.</title>
        <authorList>
            <person name="Miess H."/>
            <person name="Frediansyah A."/>
            <person name="Goeker M."/>
            <person name="Gross H."/>
        </authorList>
    </citation>
    <scope>NUCLEOTIDE SEQUENCE [LARGE SCALE GENOMIC DNA]</scope>
    <source>
        <strain evidence="1 2">DSM 17513</strain>
    </source>
</reference>
<keyword evidence="2" id="KW-1185">Reference proteome</keyword>
<sequence length="286" mass="32299">MKPRPYIILTPSYCVSGGVRVMHALCHELNMLGFDARLLLTSNLSGDGPLVNPHWHTPTINESIDDWPRINEESIVISADGILGNPFGAKRIVRYILGLEGAPSAPEEFKVYFSRSFITNRTGSAHTLFYLAADLALFNDNRAEERTQDMLWLGKCAQYCTEPPPGAVHITYQWPAARHELAEQLRRTRYLYSYDAVSLTNVEAVLCGAAVIVKHMSYNGRPWGRADLEAFELGAGGFAFDETPAELERALRSRGELMERARAAQMSYRQRLLNFVDDTQYYFRNT</sequence>
<organism evidence="1 2">
    <name type="scientific">Pseudoduganella dura</name>
    <dbReference type="NCBI Taxonomy" id="321982"/>
    <lineage>
        <taxon>Bacteria</taxon>
        <taxon>Pseudomonadati</taxon>
        <taxon>Pseudomonadota</taxon>
        <taxon>Betaproteobacteria</taxon>
        <taxon>Burkholderiales</taxon>
        <taxon>Oxalobacteraceae</taxon>
        <taxon>Telluria group</taxon>
        <taxon>Pseudoduganella</taxon>
    </lineage>
</organism>
<evidence type="ECO:0000313" key="1">
    <source>
        <dbReference type="EMBL" id="MUI13728.1"/>
    </source>
</evidence>
<dbReference type="RefSeq" id="WP_155709486.1">
    <property type="nucleotide sequence ID" value="NZ_BMWU01000001.1"/>
</dbReference>
<dbReference type="AlphaFoldDB" id="A0A6I3XMA1"/>
<name>A0A6I3XMA1_9BURK</name>
<dbReference type="Proteomes" id="UP000431684">
    <property type="component" value="Unassembled WGS sequence"/>
</dbReference>
<evidence type="ECO:0000313" key="2">
    <source>
        <dbReference type="Proteomes" id="UP000431684"/>
    </source>
</evidence>
<evidence type="ECO:0008006" key="3">
    <source>
        <dbReference type="Google" id="ProtNLM"/>
    </source>
</evidence>
<proteinExistence type="predicted"/>
<accession>A0A6I3XMA1</accession>
<dbReference type="OrthoDB" id="9816564at2"/>
<comment type="caution">
    <text evidence="1">The sequence shown here is derived from an EMBL/GenBank/DDBJ whole genome shotgun (WGS) entry which is preliminary data.</text>
</comment>
<dbReference type="EMBL" id="WNWM01000002">
    <property type="protein sequence ID" value="MUI13728.1"/>
    <property type="molecule type" value="Genomic_DNA"/>
</dbReference>